<dbReference type="EMBL" id="JACHEJ010000002">
    <property type="protein sequence ID" value="MBB6179490.1"/>
    <property type="molecule type" value="Genomic_DNA"/>
</dbReference>
<dbReference type="AlphaFoldDB" id="A0A7W9YWC3"/>
<organism evidence="2 3">
    <name type="scientific">Pseudorhizobium flavum</name>
    <dbReference type="NCBI Taxonomy" id="1335061"/>
    <lineage>
        <taxon>Bacteria</taxon>
        <taxon>Pseudomonadati</taxon>
        <taxon>Pseudomonadota</taxon>
        <taxon>Alphaproteobacteria</taxon>
        <taxon>Hyphomicrobiales</taxon>
        <taxon>Rhizobiaceae</taxon>
        <taxon>Rhizobium/Agrobacterium group</taxon>
        <taxon>Pseudorhizobium</taxon>
    </lineage>
</organism>
<dbReference type="InterPro" id="IPR011659">
    <property type="entry name" value="WD40"/>
</dbReference>
<dbReference type="PANTHER" id="PTHR36842">
    <property type="entry name" value="PROTEIN TOLB HOMOLOG"/>
    <property type="match status" value="1"/>
</dbReference>
<evidence type="ECO:0000313" key="2">
    <source>
        <dbReference type="EMBL" id="MBB6179490.1"/>
    </source>
</evidence>
<protein>
    <submittedName>
        <fullName evidence="2">Tol biopolymer transport system component</fullName>
    </submittedName>
</protein>
<dbReference type="Pfam" id="PF07676">
    <property type="entry name" value="PD40"/>
    <property type="match status" value="4"/>
</dbReference>
<dbReference type="Proteomes" id="UP000535501">
    <property type="component" value="Unassembled WGS sequence"/>
</dbReference>
<dbReference type="RefSeq" id="WP_077546044.1">
    <property type="nucleotide sequence ID" value="NZ_JACHEJ010000002.1"/>
</dbReference>
<dbReference type="Gene3D" id="2.120.10.30">
    <property type="entry name" value="TolB, C-terminal domain"/>
    <property type="match status" value="1"/>
</dbReference>
<dbReference type="PANTHER" id="PTHR36842:SF1">
    <property type="entry name" value="PROTEIN TOLB"/>
    <property type="match status" value="1"/>
</dbReference>
<evidence type="ECO:0000256" key="1">
    <source>
        <dbReference type="ARBA" id="ARBA00009820"/>
    </source>
</evidence>
<comment type="caution">
    <text evidence="2">The sequence shown here is derived from an EMBL/GenBank/DDBJ whole genome shotgun (WGS) entry which is preliminary data.</text>
</comment>
<gene>
    <name evidence="2" type="ORF">HNQ75_001444</name>
</gene>
<proteinExistence type="inferred from homology"/>
<accession>A0A7W9YWC3</accession>
<keyword evidence="3" id="KW-1185">Reference proteome</keyword>
<dbReference type="SUPFAM" id="SSF82171">
    <property type="entry name" value="DPP6 N-terminal domain-like"/>
    <property type="match status" value="1"/>
</dbReference>
<comment type="similarity">
    <text evidence="1">Belongs to the TolB family.</text>
</comment>
<reference evidence="2 3" key="1">
    <citation type="submission" date="2020-08" db="EMBL/GenBank/DDBJ databases">
        <title>Genomic Encyclopedia of Type Strains, Phase IV (KMG-IV): sequencing the most valuable type-strain genomes for metagenomic binning, comparative biology and taxonomic classification.</title>
        <authorList>
            <person name="Goeker M."/>
        </authorList>
    </citation>
    <scope>NUCLEOTIDE SEQUENCE [LARGE SCALE GENOMIC DNA]</scope>
    <source>
        <strain evidence="2 3">DSM 102134</strain>
    </source>
</reference>
<sequence>MLRSSIETFDLAAGQSRVVWQTEALFEAPNWSPCGRYLLFNSEGLIYRLPIDGSMRPQLVDTGFARQCNNDHGISPDGSLIAISDKAEFGQSAIYVLPAAGGEPRLVTRNLPSYWHGWSPDGRKFAYCGIRDDLFDIYTIDMEGGEECRLTFGEGRDDGPDYSLDGRWIYFNSSRSGLMQIWRVPAEGGAAERITESAYGDWFPHPSPDGDRIIFLSYEPEVFDHPRDKPVRIRMMDAAGGDAETLFELFGGQGTMNSPNWSPDGSAFAYVRYFPVNTSA</sequence>
<dbReference type="InterPro" id="IPR011042">
    <property type="entry name" value="6-blade_b-propeller_TolB-like"/>
</dbReference>
<evidence type="ECO:0000313" key="3">
    <source>
        <dbReference type="Proteomes" id="UP000535501"/>
    </source>
</evidence>
<name>A0A7W9YWC3_9HYPH</name>